<protein>
    <submittedName>
        <fullName evidence="4">Acyltransferase family protein</fullName>
    </submittedName>
</protein>
<dbReference type="EMBL" id="MIPY01000041">
    <property type="protein sequence ID" value="OES25692.1"/>
    <property type="molecule type" value="Genomic_DNA"/>
</dbReference>
<evidence type="ECO:0000259" key="2">
    <source>
        <dbReference type="Pfam" id="PF01757"/>
    </source>
</evidence>
<feature type="transmembrane region" description="Helical" evidence="1">
    <location>
        <begin position="98"/>
        <end position="119"/>
    </location>
</feature>
<evidence type="ECO:0000313" key="3">
    <source>
        <dbReference type="EMBL" id="AMJ98528.1"/>
    </source>
</evidence>
<keyword evidence="6" id="KW-1185">Reference proteome</keyword>
<dbReference type="RefSeq" id="WP_015068754.1">
    <property type="nucleotide sequence ID" value="NZ_CP014323.1"/>
</dbReference>
<dbReference type="InterPro" id="IPR002656">
    <property type="entry name" value="Acyl_transf_3_dom"/>
</dbReference>
<gene>
    <name evidence="3" type="ORF">AVL55_10330</name>
    <name evidence="4" type="ORF">BFV95_4374</name>
</gene>
<dbReference type="OrthoDB" id="9767863at2"/>
<dbReference type="Pfam" id="PF01757">
    <property type="entry name" value="Acyl_transf_3"/>
    <property type="match status" value="1"/>
</dbReference>
<feature type="transmembrane region" description="Helical" evidence="1">
    <location>
        <begin position="202"/>
        <end position="233"/>
    </location>
</feature>
<feature type="transmembrane region" description="Helical" evidence="1">
    <location>
        <begin position="352"/>
        <end position="372"/>
    </location>
</feature>
<dbReference type="PANTHER" id="PTHR23028:SF134">
    <property type="entry name" value="PUTATIVE (AFU_ORTHOLOGUE AFUA_4G08520)-RELATED"/>
    <property type="match status" value="1"/>
</dbReference>
<feature type="transmembrane region" description="Helical" evidence="1">
    <location>
        <begin position="239"/>
        <end position="260"/>
    </location>
</feature>
<keyword evidence="4" id="KW-0012">Acyltransferase</keyword>
<dbReference type="GO" id="GO:0016747">
    <property type="term" value="F:acyltransferase activity, transferring groups other than amino-acyl groups"/>
    <property type="evidence" value="ECO:0007669"/>
    <property type="project" value="InterPro"/>
</dbReference>
<dbReference type="AlphaFoldDB" id="A0A126Q267"/>
<dbReference type="Proteomes" id="UP000095392">
    <property type="component" value="Unassembled WGS sequence"/>
</dbReference>
<feature type="transmembrane region" description="Helical" evidence="1">
    <location>
        <begin position="281"/>
        <end position="301"/>
    </location>
</feature>
<dbReference type="PANTHER" id="PTHR23028">
    <property type="entry name" value="ACETYLTRANSFERASE"/>
    <property type="match status" value="1"/>
</dbReference>
<keyword evidence="1" id="KW-0812">Transmembrane</keyword>
<feature type="transmembrane region" description="Helical" evidence="1">
    <location>
        <begin position="169"/>
        <end position="190"/>
    </location>
</feature>
<organism evidence="3 5">
    <name type="scientific">Alteromonas macleodii</name>
    <name type="common">Pseudoalteromonas macleodii</name>
    <dbReference type="NCBI Taxonomy" id="28108"/>
    <lineage>
        <taxon>Bacteria</taxon>
        <taxon>Pseudomonadati</taxon>
        <taxon>Pseudomonadota</taxon>
        <taxon>Gammaproteobacteria</taxon>
        <taxon>Alteromonadales</taxon>
        <taxon>Alteromonadaceae</taxon>
        <taxon>Alteromonas/Salinimonas group</taxon>
        <taxon>Alteromonas</taxon>
    </lineage>
</organism>
<feature type="domain" description="Acyltransferase 3" evidence="2">
    <location>
        <begin position="7"/>
        <end position="364"/>
    </location>
</feature>
<proteinExistence type="predicted"/>
<dbReference type="InterPro" id="IPR050879">
    <property type="entry name" value="Acyltransferase_3"/>
</dbReference>
<feature type="transmembrane region" description="Helical" evidence="1">
    <location>
        <begin position="12"/>
        <end position="29"/>
    </location>
</feature>
<name>A0A126Q267_ALTMA</name>
<dbReference type="PATRIC" id="fig|28108.61.peg.4494"/>
<accession>A0A126Q267</accession>
<reference evidence="3 5" key="1">
    <citation type="submission" date="2015-12" db="EMBL/GenBank/DDBJ databases">
        <authorList>
            <person name="Shamseldin A."/>
            <person name="Moawad H."/>
            <person name="Abd El-Rahim W.M."/>
            <person name="Sadowsky M.J."/>
        </authorList>
    </citation>
    <scope>NUCLEOTIDE SEQUENCE [LARGE SCALE GENOMIC DNA]</scope>
    <source>
        <strain evidence="3 5">D7</strain>
    </source>
</reference>
<dbReference type="EMBL" id="CP014323">
    <property type="protein sequence ID" value="AMJ98528.1"/>
    <property type="molecule type" value="Genomic_DNA"/>
</dbReference>
<evidence type="ECO:0000256" key="1">
    <source>
        <dbReference type="SAM" id="Phobius"/>
    </source>
</evidence>
<feature type="transmembrane region" description="Helical" evidence="1">
    <location>
        <begin position="321"/>
        <end position="340"/>
    </location>
</feature>
<evidence type="ECO:0000313" key="4">
    <source>
        <dbReference type="EMBL" id="OES25692.1"/>
    </source>
</evidence>
<evidence type="ECO:0000313" key="6">
    <source>
        <dbReference type="Proteomes" id="UP000095392"/>
    </source>
</evidence>
<keyword evidence="4" id="KW-0808">Transferase</keyword>
<sequence>MSNRTMYLDGLRGLLAIVVFNEHFLKVFYPLSSLWEIDHTSTASLADDLLVFSFLQLFIDGSFAVSGFFVLSGYLLTKASFESVYFSKFDLFERCVKRYLRLAVPVTVALIGVWCLHLLRMFSFEEFLSLNMSAIGPLYLPGNEPELIKLLAQGTLYSIFFVNPNFNPVIWTIAPEMWFGVIIFSLIFILRHIDAAPKVQVLLGLSSMGLLIALGKDFAFIGIPLGAFLYFTLKLTRDLHLNMGAIKVLLILICLGFLLYDVKGGSTHPLGILDTEFHRSMSTYVTSGLFWFFLLFLTIITPTIQLALNSPFLVLVGRYSFGFYLSHYLVLCSIGMSLHISIQNTWFTSSLIVGLFSFVTSLIIGAGMYRYVERPVLKLQFKRSFNSIKVDRPI</sequence>
<keyword evidence="1" id="KW-1133">Transmembrane helix</keyword>
<reference evidence="4 6" key="2">
    <citation type="submission" date="2016-09" db="EMBL/GenBank/DDBJ databases">
        <title>Draft Genome Sequence of four Alteromonas macleodii strains isolated from copper coupons and grown long-term at elevated copper levels.</title>
        <authorList>
            <person name="Cusick K."/>
            <person name="Dale J."/>
            <person name="Little B."/>
            <person name="Biffinger J."/>
        </authorList>
    </citation>
    <scope>NUCLEOTIDE SEQUENCE [LARGE SCALE GENOMIC DNA]</scope>
    <source>
        <strain evidence="4 6">KCP01</strain>
    </source>
</reference>
<keyword evidence="1" id="KW-0472">Membrane</keyword>
<dbReference type="Proteomes" id="UP000063991">
    <property type="component" value="Chromosome"/>
</dbReference>
<evidence type="ECO:0000313" key="5">
    <source>
        <dbReference type="Proteomes" id="UP000063991"/>
    </source>
</evidence>
<feature type="transmembrane region" description="Helical" evidence="1">
    <location>
        <begin position="49"/>
        <end position="77"/>
    </location>
</feature>